<reference evidence="3" key="2">
    <citation type="journal article" date="2021" name="Int. J. Syst. Evol. Microbiol.">
        <title>Bradyrhizobium septentrionale sp. nov. (sv. septentrionale) and Bradyrhizobium quebecense sp. nov. (sv. septentrionale) associated with legumes native to Canada possess rearranged symbiosis genes and numerous insertion sequences.</title>
        <authorList>
            <person name="Bromfield E.S.P."/>
            <person name="Cloutier S."/>
        </authorList>
    </citation>
    <scope>NUCLEOTIDE SEQUENCE</scope>
    <source>
        <strain evidence="3">5S5</strain>
    </source>
</reference>
<proteinExistence type="predicted"/>
<accession>A0A973W529</accession>
<dbReference type="InterPro" id="IPR029063">
    <property type="entry name" value="SAM-dependent_MTases_sf"/>
</dbReference>
<dbReference type="GO" id="GO:0032259">
    <property type="term" value="P:methylation"/>
    <property type="evidence" value="ECO:0007669"/>
    <property type="project" value="UniProtKB-KW"/>
</dbReference>
<dbReference type="AlphaFoldDB" id="A0A973W529"/>
<dbReference type="Gene3D" id="3.40.50.150">
    <property type="entry name" value="Vaccinia Virus protein VP39"/>
    <property type="match status" value="1"/>
</dbReference>
<name>A0A973W529_9BRAD</name>
<protein>
    <submittedName>
        <fullName evidence="2">Class I SAM-dependent methyltransferase</fullName>
        <ecNumber evidence="3">2.1.-.-</ecNumber>
    </submittedName>
</protein>
<dbReference type="InterPro" id="IPR041698">
    <property type="entry name" value="Methyltransf_25"/>
</dbReference>
<dbReference type="GO" id="GO:0008168">
    <property type="term" value="F:methyltransferase activity"/>
    <property type="evidence" value="ECO:0007669"/>
    <property type="project" value="UniProtKB-KW"/>
</dbReference>
<dbReference type="Proteomes" id="UP001432046">
    <property type="component" value="Chromosome"/>
</dbReference>
<dbReference type="RefSeq" id="WP_166215030.1">
    <property type="nucleotide sequence ID" value="NZ_CP088285.1"/>
</dbReference>
<evidence type="ECO:0000259" key="1">
    <source>
        <dbReference type="Pfam" id="PF13649"/>
    </source>
</evidence>
<keyword evidence="2" id="KW-0489">Methyltransferase</keyword>
<keyword evidence="3" id="KW-0808">Transferase</keyword>
<organism evidence="2">
    <name type="scientific">Bradyrhizobium septentrionale</name>
    <dbReference type="NCBI Taxonomy" id="1404411"/>
    <lineage>
        <taxon>Bacteria</taxon>
        <taxon>Pseudomonadati</taxon>
        <taxon>Pseudomonadota</taxon>
        <taxon>Alphaproteobacteria</taxon>
        <taxon>Hyphomicrobiales</taxon>
        <taxon>Nitrobacteraceae</taxon>
        <taxon>Bradyrhizobium</taxon>
    </lineage>
</organism>
<dbReference type="EC" id="2.1.-.-" evidence="3"/>
<keyword evidence="4" id="KW-1185">Reference proteome</keyword>
<evidence type="ECO:0000313" key="2">
    <source>
        <dbReference type="EMBL" id="NVI47748.1"/>
    </source>
</evidence>
<sequence>MLDPHAKVRDYYSGTLERHGPTPLGVDWPNVLSQYLRFVQLVKLCDFGQPFSLNDFGCGYGALLEFLAMRHGDAEVTYRGIDISPAMIAAARARWAGNTQAVFAEGSQCGALADYSLASGIFNVRLGHPVAAWETYVEAILTDLAAHSRIGFAVNFMLPRDEGRAETGLYRIAPERWIRFCKQFGHVETVADYGMPEFTLLVRRTTTARPGTGVHRVRRRSPR</sequence>
<evidence type="ECO:0000313" key="3">
    <source>
        <dbReference type="EMBL" id="WXC82493.1"/>
    </source>
</evidence>
<feature type="domain" description="Methyltransferase" evidence="1">
    <location>
        <begin position="55"/>
        <end position="105"/>
    </location>
</feature>
<dbReference type="SUPFAM" id="SSF53335">
    <property type="entry name" value="S-adenosyl-L-methionine-dependent methyltransferases"/>
    <property type="match status" value="1"/>
</dbReference>
<gene>
    <name evidence="2" type="ORF">HAP48_033315</name>
    <name evidence="3" type="ORF">WDK88_13380</name>
</gene>
<evidence type="ECO:0000313" key="4">
    <source>
        <dbReference type="Proteomes" id="UP001432046"/>
    </source>
</evidence>
<reference evidence="2" key="1">
    <citation type="submission" date="2020-06" db="EMBL/GenBank/DDBJ databases">
        <title>Whole Genome Sequence of Bradyrhizobium sp. Strain 1S1.</title>
        <authorList>
            <person name="Bromfield E.S.P."/>
            <person name="Cloutier S."/>
        </authorList>
    </citation>
    <scope>NUCLEOTIDE SEQUENCE [LARGE SCALE GENOMIC DNA]</scope>
    <source>
        <strain evidence="2">1S1</strain>
    </source>
</reference>
<reference evidence="3" key="3">
    <citation type="submission" date="2024-03" db="EMBL/GenBank/DDBJ databases">
        <authorList>
            <person name="Bromfield E.S.P."/>
            <person name="Cloutier S."/>
        </authorList>
    </citation>
    <scope>NUCLEOTIDE SEQUENCE</scope>
    <source>
        <strain evidence="3">5S5</strain>
    </source>
</reference>
<dbReference type="EMBL" id="JAAOLE020000001">
    <property type="protein sequence ID" value="NVI47748.1"/>
    <property type="molecule type" value="Genomic_DNA"/>
</dbReference>
<dbReference type="Pfam" id="PF13649">
    <property type="entry name" value="Methyltransf_25"/>
    <property type="match status" value="1"/>
</dbReference>
<dbReference type="CDD" id="cd02440">
    <property type="entry name" value="AdoMet_MTases"/>
    <property type="match status" value="1"/>
</dbReference>
<dbReference type="EMBL" id="CP147711">
    <property type="protein sequence ID" value="WXC82493.1"/>
    <property type="molecule type" value="Genomic_DNA"/>
</dbReference>